<evidence type="ECO:0000256" key="4">
    <source>
        <dbReference type="ARBA" id="ARBA00022842"/>
    </source>
</evidence>
<sequence>MATPKIAAFFDLDKTIIATSSAFAFGKQFFNNGLITRQEAIDMYLTKASYMLVGQSSEKMDTTRDTLAQMVQGWSIEEIQRITTGTMRTVVTPAIYAEARELIQEHQARGHDVIIISASASILVEPIARELGVNTVVATEMEIVDGQLTGEVTRYLKGPAKAEAVQQFADEHGYDLEASFAYSDSATDIPMLELVGNPVAVNPDRALRKHALSEGWDTRSFKDPVPLIQMPNAREVGIGAGVVAGVTAIVVGGVLISRALRKEKRSA</sequence>
<organism evidence="6 7">
    <name type="scientific">Corynebacterium glaucum</name>
    <dbReference type="NCBI Taxonomy" id="187491"/>
    <lineage>
        <taxon>Bacteria</taxon>
        <taxon>Bacillati</taxon>
        <taxon>Actinomycetota</taxon>
        <taxon>Actinomycetes</taxon>
        <taxon>Mycobacteriales</taxon>
        <taxon>Corynebacteriaceae</taxon>
        <taxon>Corynebacterium</taxon>
    </lineage>
</organism>
<dbReference type="InterPro" id="IPR036412">
    <property type="entry name" value="HAD-like_sf"/>
</dbReference>
<dbReference type="FunFam" id="3.40.50.1000:FF:000025">
    <property type="entry name" value="HAD hydrolase, family IB"/>
    <property type="match status" value="1"/>
</dbReference>
<keyword evidence="5" id="KW-1133">Transmembrane helix</keyword>
<dbReference type="EMBL" id="CP019688">
    <property type="protein sequence ID" value="AQQ14169.1"/>
    <property type="molecule type" value="Genomic_DNA"/>
</dbReference>
<dbReference type="Gene3D" id="1.20.1440.100">
    <property type="entry name" value="SG protein - dephosphorylation function"/>
    <property type="match status" value="1"/>
</dbReference>
<dbReference type="Proteomes" id="UP000217209">
    <property type="component" value="Chromosome"/>
</dbReference>
<dbReference type="KEGG" id="cgv:CGLAU_00875"/>
<dbReference type="PANTHER" id="PTHR43344:SF13">
    <property type="entry name" value="PHOSPHATASE RV3661-RELATED"/>
    <property type="match status" value="1"/>
</dbReference>
<dbReference type="InterPro" id="IPR006385">
    <property type="entry name" value="HAD_hydro_SerB1"/>
</dbReference>
<comment type="similarity">
    <text evidence="1">Belongs to the HAD-like hydrolase superfamily. SerB family.</text>
</comment>
<dbReference type="NCBIfam" id="TIGR01490">
    <property type="entry name" value="HAD-SF-IB-hyp1"/>
    <property type="match status" value="1"/>
</dbReference>
<evidence type="ECO:0000313" key="6">
    <source>
        <dbReference type="EMBL" id="AQQ14169.1"/>
    </source>
</evidence>
<keyword evidence="4" id="KW-0460">Magnesium</keyword>
<protein>
    <submittedName>
        <fullName evidence="6">Phosphoserine phosphatase</fullName>
        <ecNumber evidence="6">3.1.3.3</ecNumber>
    </submittedName>
</protein>
<proteinExistence type="inferred from homology"/>
<keyword evidence="5" id="KW-0472">Membrane</keyword>
<keyword evidence="3 6" id="KW-0378">Hydrolase</keyword>
<dbReference type="Pfam" id="PF12710">
    <property type="entry name" value="HAD"/>
    <property type="match status" value="1"/>
</dbReference>
<feature type="transmembrane region" description="Helical" evidence="5">
    <location>
        <begin position="236"/>
        <end position="256"/>
    </location>
</feature>
<evidence type="ECO:0000313" key="7">
    <source>
        <dbReference type="Proteomes" id="UP000217209"/>
    </source>
</evidence>
<keyword evidence="2" id="KW-0479">Metal-binding</keyword>
<dbReference type="GO" id="GO:0046872">
    <property type="term" value="F:metal ion binding"/>
    <property type="evidence" value="ECO:0007669"/>
    <property type="project" value="UniProtKB-KW"/>
</dbReference>
<dbReference type="GO" id="GO:0016787">
    <property type="term" value="F:hydrolase activity"/>
    <property type="evidence" value="ECO:0007669"/>
    <property type="project" value="UniProtKB-KW"/>
</dbReference>
<dbReference type="EC" id="3.1.3.3" evidence="6"/>
<dbReference type="SUPFAM" id="SSF56784">
    <property type="entry name" value="HAD-like"/>
    <property type="match status" value="1"/>
</dbReference>
<keyword evidence="7" id="KW-1185">Reference proteome</keyword>
<evidence type="ECO:0000256" key="1">
    <source>
        <dbReference type="ARBA" id="ARBA00009184"/>
    </source>
</evidence>
<evidence type="ECO:0000256" key="5">
    <source>
        <dbReference type="SAM" id="Phobius"/>
    </source>
</evidence>
<dbReference type="AlphaFoldDB" id="A0A1Q2HTK1"/>
<dbReference type="InterPro" id="IPR023214">
    <property type="entry name" value="HAD_sf"/>
</dbReference>
<accession>A0A1Q2HTK1</accession>
<reference evidence="6 7" key="1">
    <citation type="submission" date="2016-12" db="EMBL/GenBank/DDBJ databases">
        <authorList>
            <person name="Song W.-J."/>
            <person name="Kurnit D.M."/>
        </authorList>
    </citation>
    <scope>NUCLEOTIDE SEQUENCE [LARGE SCALE GENOMIC DNA]</scope>
    <source>
        <strain evidence="6 7">DSM 30827</strain>
    </source>
</reference>
<dbReference type="NCBIfam" id="TIGR01488">
    <property type="entry name" value="HAD-SF-IB"/>
    <property type="match status" value="1"/>
</dbReference>
<dbReference type="InterPro" id="IPR050582">
    <property type="entry name" value="HAD-like_SerB"/>
</dbReference>
<gene>
    <name evidence="6" type="primary">serB1</name>
    <name evidence="6" type="ORF">CGLAU_00875</name>
</gene>
<keyword evidence="5" id="KW-0812">Transmembrane</keyword>
<dbReference type="Gene3D" id="3.40.50.1000">
    <property type="entry name" value="HAD superfamily/HAD-like"/>
    <property type="match status" value="1"/>
</dbReference>
<evidence type="ECO:0000256" key="3">
    <source>
        <dbReference type="ARBA" id="ARBA00022801"/>
    </source>
</evidence>
<name>A0A1Q2HTK1_9CORY</name>
<dbReference type="OrthoDB" id="25607at2"/>
<dbReference type="PANTHER" id="PTHR43344">
    <property type="entry name" value="PHOSPHOSERINE PHOSPHATASE"/>
    <property type="match status" value="1"/>
</dbReference>
<dbReference type="CDD" id="cd02612">
    <property type="entry name" value="HAD_PGPPase"/>
    <property type="match status" value="1"/>
</dbReference>
<dbReference type="RefSeq" id="WP_095659060.1">
    <property type="nucleotide sequence ID" value="NZ_CP019688.1"/>
</dbReference>
<evidence type="ECO:0000256" key="2">
    <source>
        <dbReference type="ARBA" id="ARBA00022723"/>
    </source>
</evidence>